<reference evidence="2" key="2">
    <citation type="submission" date="2020-05" db="UniProtKB">
        <authorList>
            <consortium name="EnsemblMetazoa"/>
        </authorList>
    </citation>
    <scope>IDENTIFICATION</scope>
    <source>
        <strain evidence="2">IAEA</strain>
    </source>
</reference>
<evidence type="ECO:0000313" key="2">
    <source>
        <dbReference type="EnsemblMetazoa" id="GPPI019029-PA"/>
    </source>
</evidence>
<dbReference type="VEuPathDB" id="VectorBase:GPPI019029"/>
<name>A0A1B0B4W9_9MUSC</name>
<dbReference type="Proteomes" id="UP000092460">
    <property type="component" value="Unassembled WGS sequence"/>
</dbReference>
<organism evidence="2 3">
    <name type="scientific">Glossina palpalis gambiensis</name>
    <dbReference type="NCBI Taxonomy" id="67801"/>
    <lineage>
        <taxon>Eukaryota</taxon>
        <taxon>Metazoa</taxon>
        <taxon>Ecdysozoa</taxon>
        <taxon>Arthropoda</taxon>
        <taxon>Hexapoda</taxon>
        <taxon>Insecta</taxon>
        <taxon>Pterygota</taxon>
        <taxon>Neoptera</taxon>
        <taxon>Endopterygota</taxon>
        <taxon>Diptera</taxon>
        <taxon>Brachycera</taxon>
        <taxon>Muscomorpha</taxon>
        <taxon>Hippoboscoidea</taxon>
        <taxon>Glossinidae</taxon>
        <taxon>Glossina</taxon>
    </lineage>
</organism>
<dbReference type="EMBL" id="JXJN01008563">
    <property type="status" value="NOT_ANNOTATED_CDS"/>
    <property type="molecule type" value="Genomic_DNA"/>
</dbReference>
<dbReference type="EnsemblMetazoa" id="GPPI019029-RA">
    <property type="protein sequence ID" value="GPPI019029-PA"/>
    <property type="gene ID" value="GPPI019029"/>
</dbReference>
<evidence type="ECO:0000256" key="1">
    <source>
        <dbReference type="SAM" id="SignalP"/>
    </source>
</evidence>
<feature type="chain" id="PRO_5008404495" evidence="1">
    <location>
        <begin position="22"/>
        <end position="147"/>
    </location>
</feature>
<keyword evidence="1" id="KW-0732">Signal</keyword>
<accession>A0A1B0B4W9</accession>
<sequence>MFYFKILIFVIMAVAMAIVQGNPALKASNRRSMDSISAIQSVVIAENELKTSVAKIAASTGEMFLNESRQINEHLLKLILIRVARINTAYTTAGKGTLAKYDAALIDERNRIKQCIITIRSRPWLENGVEVTFECDGEEIMVRRHNA</sequence>
<reference evidence="3" key="1">
    <citation type="submission" date="2015-01" db="EMBL/GenBank/DDBJ databases">
        <authorList>
            <person name="Aksoy S."/>
            <person name="Warren W."/>
            <person name="Wilson R.K."/>
        </authorList>
    </citation>
    <scope>NUCLEOTIDE SEQUENCE [LARGE SCALE GENOMIC DNA]</scope>
    <source>
        <strain evidence="3">IAEA</strain>
    </source>
</reference>
<proteinExistence type="predicted"/>
<dbReference type="AlphaFoldDB" id="A0A1B0B4W9"/>
<protein>
    <submittedName>
        <fullName evidence="2">Uncharacterized protein</fullName>
    </submittedName>
</protein>
<evidence type="ECO:0000313" key="3">
    <source>
        <dbReference type="Proteomes" id="UP000092460"/>
    </source>
</evidence>
<feature type="signal peptide" evidence="1">
    <location>
        <begin position="1"/>
        <end position="21"/>
    </location>
</feature>
<keyword evidence="3" id="KW-1185">Reference proteome</keyword>